<accession>A0A1E7EXI0</accession>
<evidence type="ECO:0000256" key="2">
    <source>
        <dbReference type="SAM" id="SignalP"/>
    </source>
</evidence>
<feature type="region of interest" description="Disordered" evidence="1">
    <location>
        <begin position="388"/>
        <end position="411"/>
    </location>
</feature>
<dbReference type="OrthoDB" id="37542at2759"/>
<feature type="compositionally biased region" description="Gly residues" evidence="1">
    <location>
        <begin position="396"/>
        <end position="411"/>
    </location>
</feature>
<feature type="chain" id="PRO_5009192361" evidence="2">
    <location>
        <begin position="27"/>
        <end position="411"/>
    </location>
</feature>
<sequence>MTTTFLSFIVIAVIIAISTLPDVVTSRSEEERIAHYHSLNHTWPPAEYIPNTPGWRKLFEHRLRQVEEIEDRTERFEGFAQAISAGVLQPNFTEYGFGLARAPESLMVDLRKGVHDGYQKEGGPRLESYINAITEPRPWFIDRPDLTTRVLDELQDYSEAWAGFPLTPVTAYGFRLYRNTSRLHVHVDKTATHVISFILHIDSSDDADPWPILIEDLNGVTHEVTLTSGDILFYESSKCFHGRPRPFNGTWYSSVFVHYYPTHGYKETFDEMGKVNRIPPHWADEPTSQYEIPLRMHGTTMEEPSCDNFWCNTKFSNKWSGPGEEGYVIEPGGNKRVLDIAKVNDCKDRNKKCREWSQWESKECEANASFMHVTCPRSCNICSISAPGSSTPVSSGGDGGDGGDGGISDEL</sequence>
<name>A0A1E7EXI0_9STRA</name>
<evidence type="ECO:0000256" key="1">
    <source>
        <dbReference type="SAM" id="MobiDB-lite"/>
    </source>
</evidence>
<gene>
    <name evidence="3" type="ORF">FRACYDRAFT_193640</name>
</gene>
<dbReference type="InParanoid" id="A0A1E7EXI0"/>
<dbReference type="KEGG" id="fcy:FRACYDRAFT_193640"/>
<dbReference type="EMBL" id="KV784371">
    <property type="protein sequence ID" value="OEU10539.1"/>
    <property type="molecule type" value="Genomic_DNA"/>
</dbReference>
<protein>
    <submittedName>
        <fullName evidence="3">Uncharacterized protein</fullName>
    </submittedName>
</protein>
<feature type="signal peptide" evidence="2">
    <location>
        <begin position="1"/>
        <end position="26"/>
    </location>
</feature>
<reference evidence="3 4" key="1">
    <citation type="submission" date="2016-09" db="EMBL/GenBank/DDBJ databases">
        <title>Extensive genetic diversity and differential bi-allelic expression allows diatom success in the polar Southern Ocean.</title>
        <authorList>
            <consortium name="DOE Joint Genome Institute"/>
            <person name="Mock T."/>
            <person name="Otillar R.P."/>
            <person name="Strauss J."/>
            <person name="Dupont C."/>
            <person name="Frickenhaus S."/>
            <person name="Maumus F."/>
            <person name="Mcmullan M."/>
            <person name="Sanges R."/>
            <person name="Schmutz J."/>
            <person name="Toseland A."/>
            <person name="Valas R."/>
            <person name="Veluchamy A."/>
            <person name="Ward B.J."/>
            <person name="Allen A."/>
            <person name="Barry K."/>
            <person name="Falciatore A."/>
            <person name="Ferrante M."/>
            <person name="Fortunato A.E."/>
            <person name="Gloeckner G."/>
            <person name="Gruber A."/>
            <person name="Hipkin R."/>
            <person name="Janech M."/>
            <person name="Kroth P."/>
            <person name="Leese F."/>
            <person name="Lindquist E."/>
            <person name="Lyon B.R."/>
            <person name="Martin J."/>
            <person name="Mayer C."/>
            <person name="Parker M."/>
            <person name="Quesneville H."/>
            <person name="Raymond J."/>
            <person name="Uhlig C."/>
            <person name="Valentin K.U."/>
            <person name="Worden A.Z."/>
            <person name="Armbrust E.V."/>
            <person name="Bowler C."/>
            <person name="Green B."/>
            <person name="Moulton V."/>
            <person name="Van Oosterhout C."/>
            <person name="Grigoriev I."/>
        </authorList>
    </citation>
    <scope>NUCLEOTIDE SEQUENCE [LARGE SCALE GENOMIC DNA]</scope>
    <source>
        <strain evidence="3 4">CCMP1102</strain>
    </source>
</reference>
<proteinExistence type="predicted"/>
<evidence type="ECO:0000313" key="3">
    <source>
        <dbReference type="EMBL" id="OEU10539.1"/>
    </source>
</evidence>
<keyword evidence="2" id="KW-0732">Signal</keyword>
<dbReference type="Proteomes" id="UP000095751">
    <property type="component" value="Unassembled WGS sequence"/>
</dbReference>
<dbReference type="AlphaFoldDB" id="A0A1E7EXI0"/>
<organism evidence="3 4">
    <name type="scientific">Fragilariopsis cylindrus CCMP1102</name>
    <dbReference type="NCBI Taxonomy" id="635003"/>
    <lineage>
        <taxon>Eukaryota</taxon>
        <taxon>Sar</taxon>
        <taxon>Stramenopiles</taxon>
        <taxon>Ochrophyta</taxon>
        <taxon>Bacillariophyta</taxon>
        <taxon>Bacillariophyceae</taxon>
        <taxon>Bacillariophycidae</taxon>
        <taxon>Bacillariales</taxon>
        <taxon>Bacillariaceae</taxon>
        <taxon>Fragilariopsis</taxon>
    </lineage>
</organism>
<evidence type="ECO:0000313" key="4">
    <source>
        <dbReference type="Proteomes" id="UP000095751"/>
    </source>
</evidence>
<keyword evidence="4" id="KW-1185">Reference proteome</keyword>